<evidence type="ECO:0000313" key="1">
    <source>
        <dbReference type="EMBL" id="GAA0156019.1"/>
    </source>
</evidence>
<evidence type="ECO:0000313" key="2">
    <source>
        <dbReference type="Proteomes" id="UP001454036"/>
    </source>
</evidence>
<name>A0AAV3PW12_LITER</name>
<dbReference type="AlphaFoldDB" id="A0AAV3PW12"/>
<sequence>MNQHIVIVVDQEKVQFKKCISTILQYPSENPSVTLNQRVHPGKFTIGPVYAKDGMNIGEKLKFALAEVKQQKGAMAKAFLKRSNIDLDPCHGKYNSRDWNMLMLISFNIQLRR</sequence>
<dbReference type="EMBL" id="BAABME010002769">
    <property type="protein sequence ID" value="GAA0156019.1"/>
    <property type="molecule type" value="Genomic_DNA"/>
</dbReference>
<comment type="caution">
    <text evidence="1">The sequence shown here is derived from an EMBL/GenBank/DDBJ whole genome shotgun (WGS) entry which is preliminary data.</text>
</comment>
<reference evidence="1 2" key="1">
    <citation type="submission" date="2024-01" db="EMBL/GenBank/DDBJ databases">
        <title>The complete chloroplast genome sequence of Lithospermum erythrorhizon: insights into the phylogenetic relationship among Boraginaceae species and the maternal lineages of purple gromwells.</title>
        <authorList>
            <person name="Okada T."/>
            <person name="Watanabe K."/>
        </authorList>
    </citation>
    <scope>NUCLEOTIDE SEQUENCE [LARGE SCALE GENOMIC DNA]</scope>
</reference>
<dbReference type="Proteomes" id="UP001454036">
    <property type="component" value="Unassembled WGS sequence"/>
</dbReference>
<accession>A0AAV3PW12</accession>
<proteinExistence type="predicted"/>
<gene>
    <name evidence="1" type="ORF">LIER_13610</name>
</gene>
<organism evidence="1 2">
    <name type="scientific">Lithospermum erythrorhizon</name>
    <name type="common">Purple gromwell</name>
    <name type="synonym">Lithospermum officinale var. erythrorhizon</name>
    <dbReference type="NCBI Taxonomy" id="34254"/>
    <lineage>
        <taxon>Eukaryota</taxon>
        <taxon>Viridiplantae</taxon>
        <taxon>Streptophyta</taxon>
        <taxon>Embryophyta</taxon>
        <taxon>Tracheophyta</taxon>
        <taxon>Spermatophyta</taxon>
        <taxon>Magnoliopsida</taxon>
        <taxon>eudicotyledons</taxon>
        <taxon>Gunneridae</taxon>
        <taxon>Pentapetalae</taxon>
        <taxon>asterids</taxon>
        <taxon>lamiids</taxon>
        <taxon>Boraginales</taxon>
        <taxon>Boraginaceae</taxon>
        <taxon>Boraginoideae</taxon>
        <taxon>Lithospermeae</taxon>
        <taxon>Lithospermum</taxon>
    </lineage>
</organism>
<protein>
    <submittedName>
        <fullName evidence="1">Uncharacterized protein</fullName>
    </submittedName>
</protein>
<keyword evidence="2" id="KW-1185">Reference proteome</keyword>